<proteinExistence type="inferred from homology"/>
<evidence type="ECO:0000313" key="6">
    <source>
        <dbReference type="EMBL" id="PHH70834.1"/>
    </source>
</evidence>
<evidence type="ECO:0000256" key="3">
    <source>
        <dbReference type="PROSITE-ProRule" id="PRU00192"/>
    </source>
</evidence>
<feature type="compositionally biased region" description="Pro residues" evidence="4">
    <location>
        <begin position="311"/>
        <end position="323"/>
    </location>
</feature>
<dbReference type="InterPro" id="IPR051702">
    <property type="entry name" value="SH3_domain_YSC84-like"/>
</dbReference>
<dbReference type="PANTHER" id="PTHR15629">
    <property type="entry name" value="SH3YL1 PROTEIN"/>
    <property type="match status" value="1"/>
</dbReference>
<evidence type="ECO:0000256" key="1">
    <source>
        <dbReference type="ARBA" id="ARBA00007761"/>
    </source>
</evidence>
<feature type="compositionally biased region" description="Low complexity" evidence="4">
    <location>
        <begin position="266"/>
        <end position="295"/>
    </location>
</feature>
<dbReference type="EMBL" id="NJES01000581">
    <property type="protein sequence ID" value="PHH70834.1"/>
    <property type="molecule type" value="Genomic_DNA"/>
</dbReference>
<dbReference type="PRINTS" id="PR00452">
    <property type="entry name" value="SH3DOMAIN"/>
</dbReference>
<dbReference type="SMART" id="SM00326">
    <property type="entry name" value="SH3"/>
    <property type="match status" value="1"/>
</dbReference>
<keyword evidence="2 3" id="KW-0728">SH3 domain</keyword>
<dbReference type="Pfam" id="PF04366">
    <property type="entry name" value="Ysc84"/>
    <property type="match status" value="1"/>
</dbReference>
<dbReference type="GO" id="GO:0051017">
    <property type="term" value="P:actin filament bundle assembly"/>
    <property type="evidence" value="ECO:0007669"/>
    <property type="project" value="TreeGrafter"/>
</dbReference>
<comment type="similarity">
    <text evidence="1">Belongs to the SH3YL1 family.</text>
</comment>
<dbReference type="InterPro" id="IPR001452">
    <property type="entry name" value="SH3_domain"/>
</dbReference>
<organism evidence="6 7">
    <name type="scientific">Ophiocordyceps camponoti-rufipedis</name>
    <dbReference type="NCBI Taxonomy" id="2004952"/>
    <lineage>
        <taxon>Eukaryota</taxon>
        <taxon>Fungi</taxon>
        <taxon>Dikarya</taxon>
        <taxon>Ascomycota</taxon>
        <taxon>Pezizomycotina</taxon>
        <taxon>Sordariomycetes</taxon>
        <taxon>Hypocreomycetidae</taxon>
        <taxon>Hypocreales</taxon>
        <taxon>Ophiocordycipitaceae</taxon>
        <taxon>Ophiocordyceps</taxon>
    </lineage>
</organism>
<dbReference type="InterPro" id="IPR036028">
    <property type="entry name" value="SH3-like_dom_sf"/>
</dbReference>
<dbReference type="InterPro" id="IPR033643">
    <property type="entry name" value="SYLF_SH3YL1-like"/>
</dbReference>
<sequence length="404" mass="42331">MGGLNNPFPSSLRSECKKCGRILKSFVNPRQSLGPDRVIHPSVLSNAKGLAVFTVLRAGCLGSGRIGSGLVVARLPDGRWSAPSAAALVGGGFGGLIGAELTDFVFVLNDVNAVKTLAQAGSLALGGNVSLAAGPIGRSAEADAAASLKSFSGIYTYCKTKGLFAGISLEGSVIIERRDANESLYRTRYTAQQILTGSVEPPPEAQPLTDILNTRYFSGDHADAMHGNTMYNDAPVYATEHDDVVWEGRRGSGYGENTSRRRDPSTAGAEAGAAAGATAGAAAGATAATTTETTANSKSHPDQDYVYRDVPPTPTATDPPPKPVTKHDTAKSTSAPTKADMAKLANDEAIAIFTFDPAQPGDLGFKRGDVIKVTKRTDSDNDWWTGMIGMRRGTFPSNYVKMND</sequence>
<dbReference type="Proteomes" id="UP000226431">
    <property type="component" value="Unassembled WGS sequence"/>
</dbReference>
<dbReference type="GO" id="GO:0051015">
    <property type="term" value="F:actin filament binding"/>
    <property type="evidence" value="ECO:0007669"/>
    <property type="project" value="TreeGrafter"/>
</dbReference>
<dbReference type="Pfam" id="PF07653">
    <property type="entry name" value="SH3_2"/>
    <property type="match status" value="1"/>
</dbReference>
<dbReference type="AlphaFoldDB" id="A0A2C5YUY8"/>
<dbReference type="GO" id="GO:0035091">
    <property type="term" value="F:phosphatidylinositol binding"/>
    <property type="evidence" value="ECO:0007669"/>
    <property type="project" value="TreeGrafter"/>
</dbReference>
<dbReference type="STRING" id="2004952.A0A2C5YUY8"/>
<dbReference type="GO" id="GO:0030479">
    <property type="term" value="C:actin cortical patch"/>
    <property type="evidence" value="ECO:0007669"/>
    <property type="project" value="TreeGrafter"/>
</dbReference>
<dbReference type="SUPFAM" id="SSF50044">
    <property type="entry name" value="SH3-domain"/>
    <property type="match status" value="1"/>
</dbReference>
<protein>
    <recommendedName>
        <fullName evidence="5">SH3 domain-containing protein</fullName>
    </recommendedName>
</protein>
<dbReference type="CDD" id="cd11525">
    <property type="entry name" value="SYLF_SH3YL1_like"/>
    <property type="match status" value="1"/>
</dbReference>
<evidence type="ECO:0000256" key="4">
    <source>
        <dbReference type="SAM" id="MobiDB-lite"/>
    </source>
</evidence>
<dbReference type="GO" id="GO:0051666">
    <property type="term" value="P:actin cortical patch localization"/>
    <property type="evidence" value="ECO:0007669"/>
    <property type="project" value="TreeGrafter"/>
</dbReference>
<dbReference type="PANTHER" id="PTHR15629:SF2">
    <property type="entry name" value="SH3 DOMAIN-CONTAINING YSC84-LIKE PROTEIN 1"/>
    <property type="match status" value="1"/>
</dbReference>
<evidence type="ECO:0000256" key="2">
    <source>
        <dbReference type="ARBA" id="ARBA00022443"/>
    </source>
</evidence>
<dbReference type="FunFam" id="2.30.30.40:FF:000100">
    <property type="entry name" value="SH3 domain-containing YSC84-like protein 1"/>
    <property type="match status" value="1"/>
</dbReference>
<dbReference type="Gene3D" id="2.30.30.40">
    <property type="entry name" value="SH3 Domains"/>
    <property type="match status" value="1"/>
</dbReference>
<comment type="caution">
    <text evidence="6">The sequence shown here is derived from an EMBL/GenBank/DDBJ whole genome shotgun (WGS) entry which is preliminary data.</text>
</comment>
<dbReference type="OrthoDB" id="443981at2759"/>
<accession>A0A2C5YUY8</accession>
<gene>
    <name evidence="6" type="ORF">CDD80_5701</name>
</gene>
<keyword evidence="7" id="KW-1185">Reference proteome</keyword>
<dbReference type="InterPro" id="IPR007461">
    <property type="entry name" value="Ysc84_actin-binding"/>
</dbReference>
<evidence type="ECO:0000259" key="5">
    <source>
        <dbReference type="PROSITE" id="PS50002"/>
    </source>
</evidence>
<reference evidence="6 7" key="1">
    <citation type="submission" date="2017-06" db="EMBL/GenBank/DDBJ databases">
        <title>Ant-infecting Ophiocordyceps genomes reveal a high diversity of potential behavioral manipulation genes and a possible major role for enterotoxins.</title>
        <authorList>
            <person name="De Bekker C."/>
            <person name="Evans H.C."/>
            <person name="Brachmann A."/>
            <person name="Hughes D.P."/>
        </authorList>
    </citation>
    <scope>NUCLEOTIDE SEQUENCE [LARGE SCALE GENOMIC DNA]</scope>
    <source>
        <strain evidence="6 7">Map16</strain>
    </source>
</reference>
<name>A0A2C5YUY8_9HYPO</name>
<dbReference type="PROSITE" id="PS50002">
    <property type="entry name" value="SH3"/>
    <property type="match status" value="1"/>
</dbReference>
<feature type="domain" description="SH3" evidence="5">
    <location>
        <begin position="344"/>
        <end position="404"/>
    </location>
</feature>
<feature type="region of interest" description="Disordered" evidence="4">
    <location>
        <begin position="247"/>
        <end position="340"/>
    </location>
</feature>
<evidence type="ECO:0000313" key="7">
    <source>
        <dbReference type="Proteomes" id="UP000226431"/>
    </source>
</evidence>